<dbReference type="SUPFAM" id="SSF81383">
    <property type="entry name" value="F-box domain"/>
    <property type="match status" value="1"/>
</dbReference>
<feature type="compositionally biased region" description="Basic residues" evidence="1">
    <location>
        <begin position="598"/>
        <end position="608"/>
    </location>
</feature>
<keyword evidence="3" id="KW-1185">Reference proteome</keyword>
<proteinExistence type="predicted"/>
<dbReference type="Proteomes" id="UP000198287">
    <property type="component" value="Unassembled WGS sequence"/>
</dbReference>
<evidence type="ECO:0000256" key="1">
    <source>
        <dbReference type="SAM" id="MobiDB-lite"/>
    </source>
</evidence>
<protein>
    <recommendedName>
        <fullName evidence="4">F-box domain-containing protein</fullName>
    </recommendedName>
</protein>
<dbReference type="AlphaFoldDB" id="A0A226DRH7"/>
<feature type="compositionally biased region" description="Polar residues" evidence="1">
    <location>
        <begin position="581"/>
        <end position="593"/>
    </location>
</feature>
<accession>A0A226DRH7</accession>
<evidence type="ECO:0000313" key="2">
    <source>
        <dbReference type="EMBL" id="OXA47670.1"/>
    </source>
</evidence>
<dbReference type="Gene3D" id="3.80.10.10">
    <property type="entry name" value="Ribonuclease Inhibitor"/>
    <property type="match status" value="1"/>
</dbReference>
<feature type="region of interest" description="Disordered" evidence="1">
    <location>
        <begin position="562"/>
        <end position="613"/>
    </location>
</feature>
<gene>
    <name evidence="2" type="ORF">Fcan01_17842</name>
</gene>
<dbReference type="InterPro" id="IPR036047">
    <property type="entry name" value="F-box-like_dom_sf"/>
</dbReference>
<comment type="caution">
    <text evidence="2">The sequence shown here is derived from an EMBL/GenBank/DDBJ whole genome shotgun (WGS) entry which is preliminary data.</text>
</comment>
<organism evidence="2 3">
    <name type="scientific">Folsomia candida</name>
    <name type="common">Springtail</name>
    <dbReference type="NCBI Taxonomy" id="158441"/>
    <lineage>
        <taxon>Eukaryota</taxon>
        <taxon>Metazoa</taxon>
        <taxon>Ecdysozoa</taxon>
        <taxon>Arthropoda</taxon>
        <taxon>Hexapoda</taxon>
        <taxon>Collembola</taxon>
        <taxon>Entomobryomorpha</taxon>
        <taxon>Isotomoidea</taxon>
        <taxon>Isotomidae</taxon>
        <taxon>Proisotominae</taxon>
        <taxon>Folsomia</taxon>
    </lineage>
</organism>
<dbReference type="SUPFAM" id="SSF52047">
    <property type="entry name" value="RNI-like"/>
    <property type="match status" value="1"/>
</dbReference>
<dbReference type="InterPro" id="IPR032675">
    <property type="entry name" value="LRR_dom_sf"/>
</dbReference>
<dbReference type="CDD" id="cd09917">
    <property type="entry name" value="F-box_SF"/>
    <property type="match status" value="1"/>
</dbReference>
<dbReference type="EMBL" id="LNIX01000013">
    <property type="protein sequence ID" value="OXA47670.1"/>
    <property type="molecule type" value="Genomic_DNA"/>
</dbReference>
<name>A0A226DRH7_FOLCA</name>
<reference evidence="2 3" key="1">
    <citation type="submission" date="2015-12" db="EMBL/GenBank/DDBJ databases">
        <title>The genome of Folsomia candida.</title>
        <authorList>
            <person name="Faddeeva A."/>
            <person name="Derks M.F."/>
            <person name="Anvar Y."/>
            <person name="Smit S."/>
            <person name="Van Straalen N."/>
            <person name="Roelofs D."/>
        </authorList>
    </citation>
    <scope>NUCLEOTIDE SEQUENCE [LARGE SCALE GENOMIC DNA]</scope>
    <source>
        <strain evidence="2 3">VU population</strain>
        <tissue evidence="2">Whole body</tissue>
    </source>
</reference>
<sequence>MSKFVVSTVLDVFLGGDFKNRHGFDTYFGAGISKIDMVLTYDDRGDESEKARAHANEVMSKVVRNPLILDAIFAKLDLPDLKKSRLVCHDWNDVASTLLGKRAYLRVNPLISYKPSQFDEVPPVPDKLMRRILISDKYHWSIRSNKKKTQVITKALTELPKVSELTREIKFVAARKEFVPAFCEGMTALGSTKVQRVEFLSAWKRDKVYRFPAEAYQKLPPQPYLTSLRLRLISDFGNSRIQTEFHEFQHLIQIWLEAAPNLTTLDVTASLYPNLEGCKSLKVLKFEYPTRPLSCPQHLCLHNLTDMLGQVKDSLIELELDVESSGRQIHPVLGGPVMSRVTTLSIHVTSASSNASSRILDFFDEDHFPKLKILRVRQTCGDSMLPNLNTWRRHVGVQSLALSMDFSGEEFERKLVNLFPAVKKFELNVKHMHRTSISALNRSIEPFKTWDLERVSVVVEGVRQSSVLLKILKVMSILKGVKSVRFPETYVKEDHFSRYIQDLILQSGGFNDVEISGLVVSEIVERIRPIFDANGGLIHFTGGVYSSRERIPRRIVADGKTLQNHQGGDSLVPKLGRRPNIRNQGPTKKTYNNQRKERPARRQPHGLKLRPSTWGRRGRSVYKLESPQKKYEWNGVSRILLLQQSTSAGTGRPVVIKFKSCTERSDTVVILDAVFANLDLPDLKTSRLVCYDWADVASTLLGKCAYLHVNKLFSYKPSKFDEVPPVSDKLMRRLLISDKFDRSIRSKKKKSEVITKAITELPKLFELIREIKLVTPKKEFVFVFLRGMISLGTTKVQRVDILSAWKGDKVYTIPAYGKLSPQPNLTSLRFHVVCEFRFIGITGYEEFQPVIQIWTDSAPNLTTLDIAAPLYPNLEGCKSLKVLKLRCLTRFMHCPPSLSLGKLTDMLGQVKDSLIELELYVRASTLEMEPVKGGPVMSKLTTLSIHATNSYRILNFFGEDHFPKLKTLRVHSCYGDLSFFSFLNLWRRHRGVKSLSLTLDFIESGEEFGGQVVNLFPAVKEFRLNMNMKNVQLNSNLTINRIFEPFQTLDLERVNILVDGLNQSTVVINVLKAMSALKVIVDRGVRGKPEYGGRSGKLLLELGRMPRSPFAPEHLRTQARLRNDIDYLEAICILGKNGSIQLSRRRAGGGTTGFRLERSIHGPQTNQ</sequence>
<feature type="region of interest" description="Disordered" evidence="1">
    <location>
        <begin position="1146"/>
        <end position="1167"/>
    </location>
</feature>
<evidence type="ECO:0008006" key="4">
    <source>
        <dbReference type="Google" id="ProtNLM"/>
    </source>
</evidence>
<evidence type="ECO:0000313" key="3">
    <source>
        <dbReference type="Proteomes" id="UP000198287"/>
    </source>
</evidence>